<dbReference type="PANTHER" id="PTHR10782:SF4">
    <property type="entry name" value="TONALLI, ISOFORM E"/>
    <property type="match status" value="1"/>
</dbReference>
<dbReference type="GO" id="GO:0008270">
    <property type="term" value="F:zinc ion binding"/>
    <property type="evidence" value="ECO:0007669"/>
    <property type="project" value="UniProtKB-KW"/>
</dbReference>
<keyword evidence="1" id="KW-0479">Metal-binding</keyword>
<keyword evidence="8" id="KW-1185">Reference proteome</keyword>
<dbReference type="GO" id="GO:0000785">
    <property type="term" value="C:chromatin"/>
    <property type="evidence" value="ECO:0007669"/>
    <property type="project" value="TreeGrafter"/>
</dbReference>
<evidence type="ECO:0000313" key="8">
    <source>
        <dbReference type="Proteomes" id="UP001204833"/>
    </source>
</evidence>
<comment type="caution">
    <text evidence="7">The sequence shown here is derived from an EMBL/GenBank/DDBJ whole genome shotgun (WGS) entry which is preliminary data.</text>
</comment>
<dbReference type="AlphaFoldDB" id="A0AAD5BDP7"/>
<gene>
    <name evidence="7" type="ORF">KGF57_002941</name>
</gene>
<dbReference type="PROSITE" id="PS51044">
    <property type="entry name" value="ZF_SP_RING"/>
    <property type="match status" value="1"/>
</dbReference>
<feature type="compositionally biased region" description="Low complexity" evidence="5">
    <location>
        <begin position="278"/>
        <end position="295"/>
    </location>
</feature>
<keyword evidence="3" id="KW-0862">Zinc</keyword>
<feature type="compositionally biased region" description="Polar residues" evidence="5">
    <location>
        <begin position="408"/>
        <end position="424"/>
    </location>
</feature>
<evidence type="ECO:0000256" key="3">
    <source>
        <dbReference type="ARBA" id="ARBA00022833"/>
    </source>
</evidence>
<feature type="compositionally biased region" description="Basic and acidic residues" evidence="5">
    <location>
        <begin position="432"/>
        <end position="442"/>
    </location>
</feature>
<protein>
    <recommendedName>
        <fullName evidence="6">SP-RING-type domain-containing protein</fullName>
    </recommendedName>
</protein>
<dbReference type="InterPro" id="IPR004181">
    <property type="entry name" value="Znf_MIZ"/>
</dbReference>
<dbReference type="InterPro" id="IPR013083">
    <property type="entry name" value="Znf_RING/FYVE/PHD"/>
</dbReference>
<evidence type="ECO:0000256" key="1">
    <source>
        <dbReference type="ARBA" id="ARBA00022723"/>
    </source>
</evidence>
<dbReference type="GO" id="GO:0016925">
    <property type="term" value="P:protein sumoylation"/>
    <property type="evidence" value="ECO:0007669"/>
    <property type="project" value="TreeGrafter"/>
</dbReference>
<feature type="domain" description="SP-RING-type" evidence="6">
    <location>
        <begin position="206"/>
        <end position="295"/>
    </location>
</feature>
<organism evidence="7 8">
    <name type="scientific">Candida theae</name>
    <dbReference type="NCBI Taxonomy" id="1198502"/>
    <lineage>
        <taxon>Eukaryota</taxon>
        <taxon>Fungi</taxon>
        <taxon>Dikarya</taxon>
        <taxon>Ascomycota</taxon>
        <taxon>Saccharomycotina</taxon>
        <taxon>Pichiomycetes</taxon>
        <taxon>Debaryomycetaceae</taxon>
        <taxon>Candida/Lodderomyces clade</taxon>
        <taxon>Candida</taxon>
    </lineage>
</organism>
<evidence type="ECO:0000313" key="7">
    <source>
        <dbReference type="EMBL" id="KAI5957675.1"/>
    </source>
</evidence>
<name>A0AAD5BDP7_9ASCO</name>
<dbReference type="PANTHER" id="PTHR10782">
    <property type="entry name" value="ZINC FINGER MIZ DOMAIN-CONTAINING PROTEIN"/>
    <property type="match status" value="1"/>
</dbReference>
<feature type="region of interest" description="Disordered" evidence="5">
    <location>
        <begin position="273"/>
        <end position="295"/>
    </location>
</feature>
<dbReference type="GeneID" id="76151000"/>
<keyword evidence="2 4" id="KW-0863">Zinc-finger</keyword>
<dbReference type="RefSeq" id="XP_051608378.1">
    <property type="nucleotide sequence ID" value="XM_051752308.1"/>
</dbReference>
<evidence type="ECO:0000259" key="6">
    <source>
        <dbReference type="PROSITE" id="PS51044"/>
    </source>
</evidence>
<feature type="region of interest" description="Disordered" evidence="5">
    <location>
        <begin position="103"/>
        <end position="184"/>
    </location>
</feature>
<proteinExistence type="predicted"/>
<dbReference type="Gene3D" id="3.30.40.10">
    <property type="entry name" value="Zinc/RING finger domain, C3HC4 (zinc finger)"/>
    <property type="match status" value="1"/>
</dbReference>
<dbReference type="EMBL" id="JAIHNG010000120">
    <property type="protein sequence ID" value="KAI5957675.1"/>
    <property type="molecule type" value="Genomic_DNA"/>
</dbReference>
<feature type="region of interest" description="Disordered" evidence="5">
    <location>
        <begin position="408"/>
        <end position="442"/>
    </location>
</feature>
<dbReference type="Proteomes" id="UP001204833">
    <property type="component" value="Unassembled WGS sequence"/>
</dbReference>
<evidence type="ECO:0000256" key="2">
    <source>
        <dbReference type="ARBA" id="ARBA00022771"/>
    </source>
</evidence>
<dbReference type="GO" id="GO:0061665">
    <property type="term" value="F:SUMO ligase activity"/>
    <property type="evidence" value="ECO:0007669"/>
    <property type="project" value="TreeGrafter"/>
</dbReference>
<reference evidence="7 8" key="1">
    <citation type="journal article" date="2022" name="DNA Res.">
        <title>Genome analysis of five recently described species of the CUG-Ser clade uncovers Candida theae as a new hybrid lineage with pathogenic potential in the Candida parapsilosis species complex.</title>
        <authorList>
            <person name="Mixao V."/>
            <person name="Del Olmo V."/>
            <person name="Hegedusova E."/>
            <person name="Saus E."/>
            <person name="Pryszcz L."/>
            <person name="Cillingova A."/>
            <person name="Nosek J."/>
            <person name="Gabaldon T."/>
        </authorList>
    </citation>
    <scope>NUCLEOTIDE SEQUENCE [LARGE SCALE GENOMIC DNA]</scope>
    <source>
        <strain evidence="7 8">CBS 12239</strain>
    </source>
</reference>
<evidence type="ECO:0000256" key="4">
    <source>
        <dbReference type="PROSITE-ProRule" id="PRU00452"/>
    </source>
</evidence>
<accession>A0AAD5BDP7</accession>
<evidence type="ECO:0000256" key="5">
    <source>
        <dbReference type="SAM" id="MobiDB-lite"/>
    </source>
</evidence>
<sequence>MARLKSVRGPKRLSKNVEIAQEYHRQNVNKLLITIRLPSDKLRGVGQNSIQVSSYSTHNPHQSVEMDPSAHYFQQLSRSSILPEPYDFDAGEFAELETELNQALNQPQQERRRSSHSRGVDIVEALKASPKRKNSDSKGDETSEMQPTKPISQPLPRPATPTKRRKTTKRPTISPRQQPTFKPVPANIVPILESELPHIRAGEDDDDDGVNIESIIVSLRDSLGGTKIKLPVRSRFCSHFDCFDYENFCLFYRIPASVKDITRKSLIQHKYNEMARRSSSTQTSSQQSQNQSMPQTTYQQLMPYQTNFGSGTDHTSPMVIQQLRLAPYVKVVDNPMPGHNYTSKFVTPGYETCPFYSCPICSTKFPLNALQISDAFNYFVKTTAPSVESVELVGSEKYRAIGESESQLNTKNAVTGGTQVLQISSDDEEGDEKERTESATRQKMKLDNFVNGSLDPNVFASASNLFHQNNNSDYQGYTRDDPIVLD</sequence>